<evidence type="ECO:0000256" key="1">
    <source>
        <dbReference type="ARBA" id="ARBA00022737"/>
    </source>
</evidence>
<dbReference type="Pfam" id="PF14658">
    <property type="entry name" value="EF-hand_9"/>
    <property type="match status" value="1"/>
</dbReference>
<gene>
    <name evidence="3" type="ORF">AYI69_g2931</name>
</gene>
<protein>
    <submittedName>
        <fullName evidence="3">Calmodulin, striated muscle</fullName>
    </submittedName>
</protein>
<dbReference type="SUPFAM" id="SSF47473">
    <property type="entry name" value="EF-hand"/>
    <property type="match status" value="1"/>
</dbReference>
<dbReference type="SMART" id="SM00054">
    <property type="entry name" value="EFh"/>
    <property type="match status" value="4"/>
</dbReference>
<feature type="domain" description="EF-hand" evidence="2">
    <location>
        <begin position="90"/>
        <end position="125"/>
    </location>
</feature>
<dbReference type="PANTHER" id="PTHR23048:SF0">
    <property type="entry name" value="CALMODULIN LIKE 3"/>
    <property type="match status" value="1"/>
</dbReference>
<dbReference type="GO" id="GO:0005509">
    <property type="term" value="F:calcium ion binding"/>
    <property type="evidence" value="ECO:0007669"/>
    <property type="project" value="InterPro"/>
</dbReference>
<dbReference type="PROSITE" id="PS50222">
    <property type="entry name" value="EF_HAND_2"/>
    <property type="match status" value="2"/>
</dbReference>
<dbReference type="Gene3D" id="1.10.238.10">
    <property type="entry name" value="EF-hand"/>
    <property type="match status" value="2"/>
</dbReference>
<organism evidence="3 4">
    <name type="scientific">Smittium culicis</name>
    <dbReference type="NCBI Taxonomy" id="133412"/>
    <lineage>
        <taxon>Eukaryota</taxon>
        <taxon>Fungi</taxon>
        <taxon>Fungi incertae sedis</taxon>
        <taxon>Zoopagomycota</taxon>
        <taxon>Kickxellomycotina</taxon>
        <taxon>Harpellomycetes</taxon>
        <taxon>Harpellales</taxon>
        <taxon>Legeriomycetaceae</taxon>
        <taxon>Smittium</taxon>
    </lineage>
</organism>
<keyword evidence="1" id="KW-0677">Repeat</keyword>
<dbReference type="InterPro" id="IPR050230">
    <property type="entry name" value="CALM/Myosin/TropC-like"/>
</dbReference>
<name>A0A1R1YL67_9FUNG</name>
<evidence type="ECO:0000313" key="4">
    <source>
        <dbReference type="Proteomes" id="UP000187429"/>
    </source>
</evidence>
<feature type="domain" description="EF-hand" evidence="2">
    <location>
        <begin position="12"/>
        <end position="47"/>
    </location>
</feature>
<dbReference type="GO" id="GO:0016460">
    <property type="term" value="C:myosin II complex"/>
    <property type="evidence" value="ECO:0007669"/>
    <property type="project" value="TreeGrafter"/>
</dbReference>
<dbReference type="PANTHER" id="PTHR23048">
    <property type="entry name" value="MYOSIN LIGHT CHAIN 1, 3"/>
    <property type="match status" value="1"/>
</dbReference>
<accession>A0A1R1YL67</accession>
<comment type="caution">
    <text evidence="3">The sequence shown here is derived from an EMBL/GenBank/DDBJ whole genome shotgun (WGS) entry which is preliminary data.</text>
</comment>
<dbReference type="FunFam" id="1.10.238.10:FF:000003">
    <property type="entry name" value="Calmodulin A"/>
    <property type="match status" value="1"/>
</dbReference>
<dbReference type="CDD" id="cd00051">
    <property type="entry name" value="EFh"/>
    <property type="match status" value="2"/>
</dbReference>
<proteinExistence type="predicted"/>
<dbReference type="Pfam" id="PF13499">
    <property type="entry name" value="EF-hand_7"/>
    <property type="match status" value="1"/>
</dbReference>
<evidence type="ECO:0000259" key="2">
    <source>
        <dbReference type="PROSITE" id="PS50222"/>
    </source>
</evidence>
<dbReference type="InterPro" id="IPR039508">
    <property type="entry name" value="KASH5_EF-hand-like_dom"/>
</dbReference>
<dbReference type="OrthoDB" id="26525at2759"/>
<evidence type="ECO:0000313" key="3">
    <source>
        <dbReference type="EMBL" id="OMJ27624.1"/>
    </source>
</evidence>
<dbReference type="AlphaFoldDB" id="A0A1R1YL67"/>
<keyword evidence="4" id="KW-1185">Reference proteome</keyword>
<sequence length="158" mass="17829">MSQILILTTIFSPYLEYKETFTLFDRTGDGRVPLSSVGTILRALNQNPTEAELREITGDLSPDDSKTIDFEEFLKILLRPGGFKSITNESALNEFVQAFQVFDREGNGYISIGELRYVLTSLGDRLTDQEVDELLKGVETDGQENINYEDFVKMLTSV</sequence>
<reference evidence="4" key="1">
    <citation type="submission" date="2017-01" db="EMBL/GenBank/DDBJ databases">
        <authorList>
            <person name="Wang Y."/>
            <person name="White M."/>
            <person name="Kvist S."/>
            <person name="Moncalvo J.-M."/>
        </authorList>
    </citation>
    <scope>NUCLEOTIDE SEQUENCE [LARGE SCALE GENOMIC DNA]</scope>
    <source>
        <strain evidence="4">ID-206-W2</strain>
    </source>
</reference>
<dbReference type="InterPro" id="IPR002048">
    <property type="entry name" value="EF_hand_dom"/>
</dbReference>
<dbReference type="EMBL" id="LSSM01000907">
    <property type="protein sequence ID" value="OMJ27624.1"/>
    <property type="molecule type" value="Genomic_DNA"/>
</dbReference>
<dbReference type="InterPro" id="IPR011992">
    <property type="entry name" value="EF-hand-dom_pair"/>
</dbReference>
<dbReference type="GO" id="GO:1903475">
    <property type="term" value="P:mitotic actomyosin contractile ring assembly"/>
    <property type="evidence" value="ECO:0007669"/>
    <property type="project" value="TreeGrafter"/>
</dbReference>
<dbReference type="Proteomes" id="UP000187429">
    <property type="component" value="Unassembled WGS sequence"/>
</dbReference>